<evidence type="ECO:0000256" key="6">
    <source>
        <dbReference type="ARBA" id="ARBA00022989"/>
    </source>
</evidence>
<evidence type="ECO:0000256" key="5">
    <source>
        <dbReference type="ARBA" id="ARBA00022692"/>
    </source>
</evidence>
<feature type="transmembrane region" description="Helical" evidence="9">
    <location>
        <begin position="35"/>
        <end position="55"/>
    </location>
</feature>
<evidence type="ECO:0000256" key="7">
    <source>
        <dbReference type="ARBA" id="ARBA00023136"/>
    </source>
</evidence>
<evidence type="ECO:0000313" key="10">
    <source>
        <dbReference type="EMBL" id="MDN4612817.1"/>
    </source>
</evidence>
<keyword evidence="3" id="KW-1003">Cell membrane</keyword>
<reference evidence="10" key="1">
    <citation type="submission" date="2023-06" db="EMBL/GenBank/DDBJ databases">
        <title>MT1 and MT2 Draft Genomes of Novel Species.</title>
        <authorList>
            <person name="Venkateswaran K."/>
        </authorList>
    </citation>
    <scope>NUCLEOTIDE SEQUENCE</scope>
    <source>
        <strain evidence="10">F6_8S_P_1B</strain>
    </source>
</reference>
<comment type="caution">
    <text evidence="10">The sequence shown here is derived from an EMBL/GenBank/DDBJ whole genome shotgun (WGS) entry which is preliminary data.</text>
</comment>
<evidence type="ECO:0000256" key="2">
    <source>
        <dbReference type="ARBA" id="ARBA00022448"/>
    </source>
</evidence>
<gene>
    <name evidence="10" type="ORF">P5G50_00015</name>
</gene>
<proteinExistence type="predicted"/>
<evidence type="ECO:0000256" key="4">
    <source>
        <dbReference type="ARBA" id="ARBA00022519"/>
    </source>
</evidence>
<feature type="transmembrane region" description="Helical" evidence="9">
    <location>
        <begin position="233"/>
        <end position="252"/>
    </location>
</feature>
<dbReference type="RefSeq" id="WP_301209637.1">
    <property type="nucleotide sequence ID" value="NZ_JAROCF010000001.1"/>
</dbReference>
<protein>
    <recommendedName>
        <fullName evidence="8">Autoinducer 2 import system permease protein LsrD</fullName>
    </recommendedName>
</protein>
<feature type="transmembrane region" description="Helical" evidence="9">
    <location>
        <begin position="88"/>
        <end position="106"/>
    </location>
</feature>
<feature type="transmembrane region" description="Helical" evidence="9">
    <location>
        <begin position="264"/>
        <end position="281"/>
    </location>
</feature>
<feature type="transmembrane region" description="Helical" evidence="9">
    <location>
        <begin position="61"/>
        <end position="81"/>
    </location>
</feature>
<keyword evidence="6 9" id="KW-1133">Transmembrane helix</keyword>
<keyword evidence="4" id="KW-0997">Cell inner membrane</keyword>
<evidence type="ECO:0000256" key="1">
    <source>
        <dbReference type="ARBA" id="ARBA00004651"/>
    </source>
</evidence>
<feature type="transmembrane region" description="Helical" evidence="9">
    <location>
        <begin position="112"/>
        <end position="134"/>
    </location>
</feature>
<keyword evidence="5 9" id="KW-0812">Transmembrane</keyword>
<accession>A0ABT8K709</accession>
<dbReference type="PANTHER" id="PTHR32196">
    <property type="entry name" value="ABC TRANSPORTER PERMEASE PROTEIN YPHD-RELATED-RELATED"/>
    <property type="match status" value="1"/>
</dbReference>
<evidence type="ECO:0000256" key="8">
    <source>
        <dbReference type="ARBA" id="ARBA00039381"/>
    </source>
</evidence>
<dbReference type="Pfam" id="PF02653">
    <property type="entry name" value="BPD_transp_2"/>
    <property type="match status" value="1"/>
</dbReference>
<keyword evidence="11" id="KW-1185">Reference proteome</keyword>
<evidence type="ECO:0000313" key="11">
    <source>
        <dbReference type="Proteomes" id="UP001174208"/>
    </source>
</evidence>
<dbReference type="Proteomes" id="UP001174208">
    <property type="component" value="Unassembled WGS sequence"/>
</dbReference>
<evidence type="ECO:0000256" key="9">
    <source>
        <dbReference type="SAM" id="Phobius"/>
    </source>
</evidence>
<dbReference type="InterPro" id="IPR001851">
    <property type="entry name" value="ABC_transp_permease"/>
</dbReference>
<dbReference type="PANTHER" id="PTHR32196:SF71">
    <property type="entry name" value="AUTOINDUCER 2 IMPORT SYSTEM PERMEASE PROTEIN LSRD"/>
    <property type="match status" value="1"/>
</dbReference>
<feature type="transmembrane region" description="Helical" evidence="9">
    <location>
        <begin position="141"/>
        <end position="159"/>
    </location>
</feature>
<feature type="transmembrane region" description="Helical" evidence="9">
    <location>
        <begin position="288"/>
        <end position="307"/>
    </location>
</feature>
<keyword evidence="7 9" id="KW-0472">Membrane</keyword>
<comment type="subcellular location">
    <subcellularLocation>
        <location evidence="1">Cell membrane</location>
        <topology evidence="1">Multi-pass membrane protein</topology>
    </subcellularLocation>
</comment>
<dbReference type="CDD" id="cd06579">
    <property type="entry name" value="TM_PBP1_transp_AraH_like"/>
    <property type="match status" value="1"/>
</dbReference>
<name>A0ABT8K709_9MICO</name>
<sequence>MTDTRIAPPVAVRKRVYPAHGEPLWRRTILTHETMIWAVTAIVAIIAVTSVPHFASPLTLSYLLLDLTPILLCALPVALVLVSGEIDLSVASAVGISNVMLGWLFAHGVPLPVAIAAAILCGAVVGVVNGVLVAVVGLPSLAVTIGTLALFRGIAVGMLGTESVTDFPVQVKLLANSNIPGTGIPLIMVLVLIAIAVFATLLHATPFGRAVFAVGRGPDTARFSGVRTVRLKFTLFLLSGLLAGIAGVFYTFRYGSSRGDNATGLELAVIAGIVLGGVSIFGGRGRIAGVIGGVLLIGIVQSTLRFLNSSDDSINIAVGGLLVASVVLPPVIAQAAQTFASARRHHAVPTGPAESLH</sequence>
<feature type="transmembrane region" description="Helical" evidence="9">
    <location>
        <begin position="179"/>
        <end position="202"/>
    </location>
</feature>
<evidence type="ECO:0000256" key="3">
    <source>
        <dbReference type="ARBA" id="ARBA00022475"/>
    </source>
</evidence>
<dbReference type="EMBL" id="JAROCF010000001">
    <property type="protein sequence ID" value="MDN4612817.1"/>
    <property type="molecule type" value="Genomic_DNA"/>
</dbReference>
<organism evidence="10 11">
    <name type="scientific">Leifsonia williamsii</name>
    <dbReference type="NCBI Taxonomy" id="3035919"/>
    <lineage>
        <taxon>Bacteria</taxon>
        <taxon>Bacillati</taxon>
        <taxon>Actinomycetota</taxon>
        <taxon>Actinomycetes</taxon>
        <taxon>Micrococcales</taxon>
        <taxon>Microbacteriaceae</taxon>
        <taxon>Leifsonia</taxon>
    </lineage>
</organism>
<keyword evidence="2" id="KW-0813">Transport</keyword>
<feature type="transmembrane region" description="Helical" evidence="9">
    <location>
        <begin position="313"/>
        <end position="336"/>
    </location>
</feature>